<dbReference type="Gramene" id="ERN13932">
    <property type="protein sequence ID" value="ERN13932"/>
    <property type="gene ID" value="AMTR_s00021p00122230"/>
</dbReference>
<evidence type="ECO:0000256" key="1">
    <source>
        <dbReference type="ARBA" id="ARBA00004167"/>
    </source>
</evidence>
<evidence type="ECO:0000313" key="10">
    <source>
        <dbReference type="EMBL" id="ERN13932.1"/>
    </source>
</evidence>
<evidence type="ECO:0000259" key="9">
    <source>
        <dbReference type="Pfam" id="PF14416"/>
    </source>
</evidence>
<dbReference type="eggNOG" id="ENOG502QQWH">
    <property type="taxonomic scope" value="Eukaryota"/>
</dbReference>
<dbReference type="PANTHER" id="PTHR32285:SF42">
    <property type="entry name" value="PROTEIN TRICHOME BIREFRINGENCE-LIKE 37"/>
    <property type="match status" value="1"/>
</dbReference>
<name>W1PV70_AMBTC</name>
<evidence type="ECO:0000313" key="11">
    <source>
        <dbReference type="Proteomes" id="UP000017836"/>
    </source>
</evidence>
<evidence type="ECO:0000259" key="8">
    <source>
        <dbReference type="Pfam" id="PF13839"/>
    </source>
</evidence>
<dbReference type="EMBL" id="KI392560">
    <property type="protein sequence ID" value="ERN13932.1"/>
    <property type="molecule type" value="Genomic_DNA"/>
</dbReference>
<dbReference type="Proteomes" id="UP000017836">
    <property type="component" value="Unassembled WGS sequence"/>
</dbReference>
<comment type="subcellular location">
    <subcellularLocation>
        <location evidence="1">Membrane</location>
        <topology evidence="1">Single-pass membrane protein</topology>
    </subcellularLocation>
</comment>
<dbReference type="GO" id="GO:0016020">
    <property type="term" value="C:membrane"/>
    <property type="evidence" value="ECO:0007669"/>
    <property type="project" value="UniProtKB-SubCell"/>
</dbReference>
<keyword evidence="4" id="KW-0735">Signal-anchor</keyword>
<protein>
    <submittedName>
        <fullName evidence="10">Uncharacterized protein</fullName>
    </submittedName>
</protein>
<dbReference type="AlphaFoldDB" id="W1PV70"/>
<proteinExistence type="inferred from homology"/>
<evidence type="ECO:0000256" key="3">
    <source>
        <dbReference type="ARBA" id="ARBA00022692"/>
    </source>
</evidence>
<evidence type="ECO:0000256" key="5">
    <source>
        <dbReference type="ARBA" id="ARBA00022989"/>
    </source>
</evidence>
<comment type="similarity">
    <text evidence="2">Belongs to the PC-esterase family. TBL subfamily.</text>
</comment>
<keyword evidence="3" id="KW-0812">Transmembrane</keyword>
<feature type="signal peptide" evidence="7">
    <location>
        <begin position="1"/>
        <end position="21"/>
    </location>
</feature>
<accession>W1PV70</accession>
<keyword evidence="11" id="KW-1185">Reference proteome</keyword>
<reference evidence="11" key="1">
    <citation type="journal article" date="2013" name="Science">
        <title>The Amborella genome and the evolution of flowering plants.</title>
        <authorList>
            <consortium name="Amborella Genome Project"/>
        </authorList>
    </citation>
    <scope>NUCLEOTIDE SEQUENCE [LARGE SCALE GENOMIC DNA]</scope>
</reference>
<gene>
    <name evidence="10" type="ORF">AMTR_s00021p00122230</name>
</gene>
<organism evidence="10 11">
    <name type="scientific">Amborella trichopoda</name>
    <dbReference type="NCBI Taxonomy" id="13333"/>
    <lineage>
        <taxon>Eukaryota</taxon>
        <taxon>Viridiplantae</taxon>
        <taxon>Streptophyta</taxon>
        <taxon>Embryophyta</taxon>
        <taxon>Tracheophyta</taxon>
        <taxon>Spermatophyta</taxon>
        <taxon>Magnoliopsida</taxon>
        <taxon>Amborellales</taxon>
        <taxon>Amborellaceae</taxon>
        <taxon>Amborella</taxon>
    </lineage>
</organism>
<evidence type="ECO:0000256" key="7">
    <source>
        <dbReference type="SAM" id="SignalP"/>
    </source>
</evidence>
<dbReference type="Pfam" id="PF14416">
    <property type="entry name" value="PMR5N"/>
    <property type="match status" value="1"/>
</dbReference>
<dbReference type="InterPro" id="IPR025846">
    <property type="entry name" value="TBL_N"/>
</dbReference>
<dbReference type="Pfam" id="PF13839">
    <property type="entry name" value="PC-Esterase"/>
    <property type="match status" value="1"/>
</dbReference>
<dbReference type="GO" id="GO:0016413">
    <property type="term" value="F:O-acetyltransferase activity"/>
    <property type="evidence" value="ECO:0007669"/>
    <property type="project" value="InterPro"/>
</dbReference>
<dbReference type="InterPro" id="IPR026057">
    <property type="entry name" value="TBL_C"/>
</dbReference>
<keyword evidence="6" id="KW-0472">Membrane</keyword>
<keyword evidence="7" id="KW-0732">Signal</keyword>
<dbReference type="PANTHER" id="PTHR32285">
    <property type="entry name" value="PROTEIN TRICHOME BIREFRINGENCE-LIKE 9-RELATED"/>
    <property type="match status" value="1"/>
</dbReference>
<feature type="domain" description="Trichome birefringence-like N-terminal" evidence="9">
    <location>
        <begin position="32"/>
        <end position="62"/>
    </location>
</feature>
<keyword evidence="5" id="KW-1133">Transmembrane helix</keyword>
<feature type="chain" id="PRO_5004808240" evidence="7">
    <location>
        <begin position="22"/>
        <end position="132"/>
    </location>
</feature>
<sequence>MGWDLLLASALALSLWSLVLNEATAGSREYDGAFIDPEFDCVKNGRPDKLYLEYRCQPSACDLPRFNALDFLSKMKGKAIMFVGDSLGANQWQSLLCMIQTEMPNAKTSKVAKGSLYSCLFTLIFFFLESSY</sequence>
<dbReference type="InterPro" id="IPR029962">
    <property type="entry name" value="TBL"/>
</dbReference>
<feature type="domain" description="Trichome birefringence-like C-terminal" evidence="8">
    <location>
        <begin position="63"/>
        <end position="111"/>
    </location>
</feature>
<dbReference type="HOGENOM" id="CLU_1919879_0_0_1"/>
<evidence type="ECO:0000256" key="6">
    <source>
        <dbReference type="ARBA" id="ARBA00023136"/>
    </source>
</evidence>
<evidence type="ECO:0000256" key="4">
    <source>
        <dbReference type="ARBA" id="ARBA00022968"/>
    </source>
</evidence>
<evidence type="ECO:0000256" key="2">
    <source>
        <dbReference type="ARBA" id="ARBA00007727"/>
    </source>
</evidence>